<organism evidence="2 3">
    <name type="scientific">Cuscuta europaea</name>
    <name type="common">European dodder</name>
    <dbReference type="NCBI Taxonomy" id="41803"/>
    <lineage>
        <taxon>Eukaryota</taxon>
        <taxon>Viridiplantae</taxon>
        <taxon>Streptophyta</taxon>
        <taxon>Embryophyta</taxon>
        <taxon>Tracheophyta</taxon>
        <taxon>Spermatophyta</taxon>
        <taxon>Magnoliopsida</taxon>
        <taxon>eudicotyledons</taxon>
        <taxon>Gunneridae</taxon>
        <taxon>Pentapetalae</taxon>
        <taxon>asterids</taxon>
        <taxon>lamiids</taxon>
        <taxon>Solanales</taxon>
        <taxon>Convolvulaceae</taxon>
        <taxon>Cuscuteae</taxon>
        <taxon>Cuscuta</taxon>
        <taxon>Cuscuta subgen. Cuscuta</taxon>
    </lineage>
</organism>
<evidence type="ECO:0000256" key="1">
    <source>
        <dbReference type="SAM" id="Coils"/>
    </source>
</evidence>
<feature type="coiled-coil region" evidence="1">
    <location>
        <begin position="1"/>
        <end position="59"/>
    </location>
</feature>
<reference evidence="2" key="1">
    <citation type="submission" date="2022-07" db="EMBL/GenBank/DDBJ databases">
        <authorList>
            <person name="Macas J."/>
            <person name="Novak P."/>
            <person name="Neumann P."/>
        </authorList>
    </citation>
    <scope>NUCLEOTIDE SEQUENCE</scope>
</reference>
<name>A0A9P0YPL1_CUSEU</name>
<comment type="caution">
    <text evidence="2">The sequence shown here is derived from an EMBL/GenBank/DDBJ whole genome shotgun (WGS) entry which is preliminary data.</text>
</comment>
<evidence type="ECO:0000313" key="3">
    <source>
        <dbReference type="Proteomes" id="UP001152484"/>
    </source>
</evidence>
<dbReference type="AlphaFoldDB" id="A0A9P0YPL1"/>
<dbReference type="EMBL" id="CAMAPE010000006">
    <property type="protein sequence ID" value="CAH9070521.1"/>
    <property type="molecule type" value="Genomic_DNA"/>
</dbReference>
<keyword evidence="3" id="KW-1185">Reference proteome</keyword>
<gene>
    <name evidence="2" type="ORF">CEURO_LOCUS3669</name>
</gene>
<protein>
    <submittedName>
        <fullName evidence="2">Uncharacterized protein</fullName>
    </submittedName>
</protein>
<dbReference type="Proteomes" id="UP001152484">
    <property type="component" value="Unassembled WGS sequence"/>
</dbReference>
<evidence type="ECO:0000313" key="2">
    <source>
        <dbReference type="EMBL" id="CAH9070521.1"/>
    </source>
</evidence>
<keyword evidence="1" id="KW-0175">Coiled coil</keyword>
<sequence>MKKLIHDNLDVVRQMAQLEEDLRQAKEEAERAKKEAEASKIAAEAAQKATDEAEAAKAEAIVKAREDAISAFHAEGWKAESQEEWVASVVAASVDVWVKGPGIEWMARKGKSCYEGGEYFTQALVYRRLARHFQIDPEKFDPVAYGIPLATRHSCSPPPGRREAGS</sequence>
<proteinExistence type="predicted"/>
<accession>A0A9P0YPL1</accession>